<reference evidence="2 3" key="1">
    <citation type="journal article" date="2021" name="Nat. Plants">
        <title>The Taxus genome provides insights into paclitaxel biosynthesis.</title>
        <authorList>
            <person name="Xiong X."/>
            <person name="Gou J."/>
            <person name="Liao Q."/>
            <person name="Li Y."/>
            <person name="Zhou Q."/>
            <person name="Bi G."/>
            <person name="Li C."/>
            <person name="Du R."/>
            <person name="Wang X."/>
            <person name="Sun T."/>
            <person name="Guo L."/>
            <person name="Liang H."/>
            <person name="Lu P."/>
            <person name="Wu Y."/>
            <person name="Zhang Z."/>
            <person name="Ro D.K."/>
            <person name="Shang Y."/>
            <person name="Huang S."/>
            <person name="Yan J."/>
        </authorList>
    </citation>
    <scope>NUCLEOTIDE SEQUENCE [LARGE SCALE GENOMIC DNA]</scope>
    <source>
        <strain evidence="2">Ta-2019</strain>
    </source>
</reference>
<keyword evidence="3" id="KW-1185">Reference proteome</keyword>
<proteinExistence type="predicted"/>
<gene>
    <name evidence="2" type="ORF">KI387_022284</name>
</gene>
<feature type="non-terminal residue" evidence="2">
    <location>
        <position position="86"/>
    </location>
</feature>
<comment type="caution">
    <text evidence="2">The sequence shown here is derived from an EMBL/GenBank/DDBJ whole genome shotgun (WGS) entry which is preliminary data.</text>
</comment>
<evidence type="ECO:0000313" key="3">
    <source>
        <dbReference type="Proteomes" id="UP000824469"/>
    </source>
</evidence>
<accession>A0AA38LAK4</accession>
<feature type="non-terminal residue" evidence="2">
    <location>
        <position position="1"/>
    </location>
</feature>
<name>A0AA38LAK4_TAXCH</name>
<dbReference type="Proteomes" id="UP000824469">
    <property type="component" value="Unassembled WGS sequence"/>
</dbReference>
<evidence type="ECO:0000256" key="1">
    <source>
        <dbReference type="SAM" id="MobiDB-lite"/>
    </source>
</evidence>
<protein>
    <submittedName>
        <fullName evidence="2">Uncharacterized protein</fullName>
    </submittedName>
</protein>
<dbReference type="AlphaFoldDB" id="A0AA38LAK4"/>
<organism evidence="2 3">
    <name type="scientific">Taxus chinensis</name>
    <name type="common">Chinese yew</name>
    <name type="synonym">Taxus wallichiana var. chinensis</name>
    <dbReference type="NCBI Taxonomy" id="29808"/>
    <lineage>
        <taxon>Eukaryota</taxon>
        <taxon>Viridiplantae</taxon>
        <taxon>Streptophyta</taxon>
        <taxon>Embryophyta</taxon>
        <taxon>Tracheophyta</taxon>
        <taxon>Spermatophyta</taxon>
        <taxon>Pinopsida</taxon>
        <taxon>Pinidae</taxon>
        <taxon>Conifers II</taxon>
        <taxon>Cupressales</taxon>
        <taxon>Taxaceae</taxon>
        <taxon>Taxus</taxon>
    </lineage>
</organism>
<sequence length="86" mass="9883">WKNYVLSSLLFLARKILKLSLRSRSPQSTLQHSRETLKRANTPKRARILQDELRHNTLKGAETLRSEMGYSEASWDTPKCAETATP</sequence>
<evidence type="ECO:0000313" key="2">
    <source>
        <dbReference type="EMBL" id="KAH9313657.1"/>
    </source>
</evidence>
<dbReference type="EMBL" id="JAHRHJ020000005">
    <property type="protein sequence ID" value="KAH9313657.1"/>
    <property type="molecule type" value="Genomic_DNA"/>
</dbReference>
<feature type="region of interest" description="Disordered" evidence="1">
    <location>
        <begin position="23"/>
        <end position="86"/>
    </location>
</feature>